<accession>A0A173YX45</accession>
<gene>
    <name evidence="2" type="ORF">ERS852470_00475</name>
</gene>
<evidence type="ECO:0000313" key="2">
    <source>
        <dbReference type="EMBL" id="CUN68554.1"/>
    </source>
</evidence>
<feature type="transmembrane region" description="Helical" evidence="1">
    <location>
        <begin position="139"/>
        <end position="168"/>
    </location>
</feature>
<dbReference type="RefSeq" id="WP_055275235.1">
    <property type="nucleotide sequence ID" value="NZ_CYZV01000004.1"/>
</dbReference>
<feature type="transmembrane region" description="Helical" evidence="1">
    <location>
        <begin position="265"/>
        <end position="287"/>
    </location>
</feature>
<name>A0A173YX45_9CLOT</name>
<feature type="transmembrane region" description="Helical" evidence="1">
    <location>
        <begin position="95"/>
        <end position="118"/>
    </location>
</feature>
<dbReference type="OrthoDB" id="1701857at2"/>
<feature type="transmembrane region" description="Helical" evidence="1">
    <location>
        <begin position="216"/>
        <end position="240"/>
    </location>
</feature>
<dbReference type="GO" id="GO:0005886">
    <property type="term" value="C:plasma membrane"/>
    <property type="evidence" value="ECO:0007669"/>
    <property type="project" value="UniProtKB-SubCell"/>
</dbReference>
<dbReference type="EMBL" id="CYZV01000004">
    <property type="protein sequence ID" value="CUN68554.1"/>
    <property type="molecule type" value="Genomic_DNA"/>
</dbReference>
<dbReference type="GO" id="GO:0140359">
    <property type="term" value="F:ABC-type transporter activity"/>
    <property type="evidence" value="ECO:0007669"/>
    <property type="project" value="InterPro"/>
</dbReference>
<reference evidence="2 3" key="1">
    <citation type="submission" date="2015-09" db="EMBL/GenBank/DDBJ databases">
        <authorList>
            <consortium name="Pathogen Informatics"/>
        </authorList>
    </citation>
    <scope>NUCLEOTIDE SEQUENCE [LARGE SCALE GENOMIC DNA]</scope>
    <source>
        <strain evidence="2 3">2789STDY5834855</strain>
    </source>
</reference>
<feature type="transmembrane region" description="Helical" evidence="1">
    <location>
        <begin position="20"/>
        <end position="40"/>
    </location>
</feature>
<sequence length="293" mass="31767">MLKAIQAELYKLFKNRTFKVLICVAVLLSTLTVVMCSSVFEKILNDSLGNMPQDQKEVLMEQLTSMSESEAIVTPGQLGIQLQAKDMMNPTSIEVYHASFGSGVIEIIIGILVGALIAKEYSQGTIKNFLAYGKRREEFYLAKFVSMVIAVTIILAVMTILPTIVVTLMNGWGQAFEISQLLGMIKTFVASVIAGSAVAALAMIIATLVKSNGATIGITVAIFIGIPTLAGFLYGIYPWFDRVYEVLPFYNSALATSIKAGNGDLLRSVIISLVTIAISLFVGIKIFKSQDIK</sequence>
<protein>
    <submittedName>
        <fullName evidence="2">Putative transmembrane protein</fullName>
    </submittedName>
</protein>
<dbReference type="Pfam" id="PF12679">
    <property type="entry name" value="ABC2_membrane_2"/>
    <property type="match status" value="1"/>
</dbReference>
<proteinExistence type="predicted"/>
<feature type="transmembrane region" description="Helical" evidence="1">
    <location>
        <begin position="188"/>
        <end position="209"/>
    </location>
</feature>
<dbReference type="Proteomes" id="UP000095558">
    <property type="component" value="Unassembled WGS sequence"/>
</dbReference>
<keyword evidence="1" id="KW-1133">Transmembrane helix</keyword>
<dbReference type="AlphaFoldDB" id="A0A173YX45"/>
<evidence type="ECO:0000256" key="1">
    <source>
        <dbReference type="SAM" id="Phobius"/>
    </source>
</evidence>
<evidence type="ECO:0000313" key="3">
    <source>
        <dbReference type="Proteomes" id="UP000095558"/>
    </source>
</evidence>
<organism evidence="2 3">
    <name type="scientific">Clostridium disporicum</name>
    <dbReference type="NCBI Taxonomy" id="84024"/>
    <lineage>
        <taxon>Bacteria</taxon>
        <taxon>Bacillati</taxon>
        <taxon>Bacillota</taxon>
        <taxon>Clostridia</taxon>
        <taxon>Eubacteriales</taxon>
        <taxon>Clostridiaceae</taxon>
        <taxon>Clostridium</taxon>
    </lineage>
</organism>
<keyword evidence="1" id="KW-0472">Membrane</keyword>
<keyword evidence="1 2" id="KW-0812">Transmembrane</keyword>
<dbReference type="PANTHER" id="PTHR37305">
    <property type="entry name" value="INTEGRAL MEMBRANE PROTEIN-RELATED"/>
    <property type="match status" value="1"/>
</dbReference>
<dbReference type="PANTHER" id="PTHR37305:SF1">
    <property type="entry name" value="MEMBRANE PROTEIN"/>
    <property type="match status" value="1"/>
</dbReference>